<dbReference type="InterPro" id="IPR006059">
    <property type="entry name" value="SBP"/>
</dbReference>
<dbReference type="GO" id="GO:0042956">
    <property type="term" value="P:maltodextrin transmembrane transport"/>
    <property type="evidence" value="ECO:0007669"/>
    <property type="project" value="TreeGrafter"/>
</dbReference>
<dbReference type="CDD" id="cd14750">
    <property type="entry name" value="PBP2_TMBP"/>
    <property type="match status" value="1"/>
</dbReference>
<name>A0A455ST88_9CHLR</name>
<dbReference type="Gene3D" id="3.40.190.10">
    <property type="entry name" value="Periplasmic binding protein-like II"/>
    <property type="match status" value="2"/>
</dbReference>
<organism evidence="4">
    <name type="scientific">Thermosporothrix sp. COM3</name>
    <dbReference type="NCBI Taxonomy" id="2490863"/>
    <lineage>
        <taxon>Bacteria</taxon>
        <taxon>Bacillati</taxon>
        <taxon>Chloroflexota</taxon>
        <taxon>Ktedonobacteria</taxon>
        <taxon>Ktedonobacterales</taxon>
        <taxon>Thermosporotrichaceae</taxon>
        <taxon>Thermosporothrix</taxon>
    </lineage>
</organism>
<dbReference type="PANTHER" id="PTHR30061:SF50">
    <property type="entry name" value="MALTOSE_MALTODEXTRIN-BINDING PERIPLASMIC PROTEIN"/>
    <property type="match status" value="1"/>
</dbReference>
<evidence type="ECO:0000256" key="2">
    <source>
        <dbReference type="ARBA" id="ARBA00022448"/>
    </source>
</evidence>
<dbReference type="GO" id="GO:0015768">
    <property type="term" value="P:maltose transport"/>
    <property type="evidence" value="ECO:0007669"/>
    <property type="project" value="TreeGrafter"/>
</dbReference>
<dbReference type="SUPFAM" id="SSF53850">
    <property type="entry name" value="Periplasmic binding protein-like II"/>
    <property type="match status" value="1"/>
</dbReference>
<dbReference type="PANTHER" id="PTHR30061">
    <property type="entry name" value="MALTOSE-BINDING PERIPLASMIC PROTEIN"/>
    <property type="match status" value="1"/>
</dbReference>
<protein>
    <submittedName>
        <fullName evidence="4">ABC transporter substrate-binding protein</fullName>
    </submittedName>
</protein>
<dbReference type="AlphaFoldDB" id="A0A455ST88"/>
<dbReference type="GO" id="GO:1901982">
    <property type="term" value="F:maltose binding"/>
    <property type="evidence" value="ECO:0007669"/>
    <property type="project" value="TreeGrafter"/>
</dbReference>
<evidence type="ECO:0000256" key="1">
    <source>
        <dbReference type="ARBA" id="ARBA00008520"/>
    </source>
</evidence>
<dbReference type="EMBL" id="AP019376">
    <property type="protein sequence ID" value="BBH90351.1"/>
    <property type="molecule type" value="Genomic_DNA"/>
</dbReference>
<evidence type="ECO:0000313" key="4">
    <source>
        <dbReference type="EMBL" id="BBH90351.1"/>
    </source>
</evidence>
<sequence length="446" mass="49656">MDTEQRQFLDDILSGMRSGRITRRTFLERATLLGLTSTSALSLLEACGGSASGANTLVWQSENDTSNTYGKLTEAFNTTVGKKNNIAVVWRQGPNSTDDLLTRYTTTLRARGTSIDILSLDVVYPAQFAANAWIQPLDKFWTPEERKNYLQSPLQACTYQGKLWAAPFRTDIGLLYYRSDLLSHPPKTWEELSNVARTLQPQTKYGFVWQGAQYEGLVCNFAEVLHSYGGAVLDTKDPTNIKVNDARGRAALSTMVNWVGTISPDAVITYQEQQSLDVFKSGDALFMRNWPFAIAISNDAKQSRIPRQFEIGALPAGDKEGTGHSTIGGWNLAINAFLPEERARAAWEFIKYMLSPEAQKIAALKATFTVTLASIYGDADVLKQHPEFARFKPILEQSQPRPVSPKYTAVSNAIQKHIFRALKHQVTPVEALANLETELNNIINPR</sequence>
<evidence type="ECO:0000256" key="3">
    <source>
        <dbReference type="ARBA" id="ARBA00022729"/>
    </source>
</evidence>
<keyword evidence="3" id="KW-0732">Signal</keyword>
<accession>A0A455ST88</accession>
<keyword evidence="2" id="KW-0813">Transport</keyword>
<reference evidence="4" key="1">
    <citation type="submission" date="2018-12" db="EMBL/GenBank/DDBJ databases">
        <title>Novel natural products biosynthetic potential of the class Ktedonobacteria.</title>
        <authorList>
            <person name="Zheng Y."/>
            <person name="Saitou A."/>
            <person name="Wang C.M."/>
            <person name="Toyoda A."/>
            <person name="Minakuchi Y."/>
            <person name="Sekiguchi Y."/>
            <person name="Ueda K."/>
            <person name="Takano H."/>
            <person name="Sakai Y."/>
            <person name="Yokota A."/>
            <person name="Yabe S."/>
        </authorList>
    </citation>
    <scope>NUCLEOTIDE SEQUENCE</scope>
    <source>
        <strain evidence="4">COM3</strain>
    </source>
</reference>
<proteinExistence type="inferred from homology"/>
<dbReference type="GO" id="GO:0055052">
    <property type="term" value="C:ATP-binding cassette (ABC) transporter complex, substrate-binding subunit-containing"/>
    <property type="evidence" value="ECO:0007669"/>
    <property type="project" value="TreeGrafter"/>
</dbReference>
<gene>
    <name evidence="4" type="ORF">KTC_51020</name>
</gene>
<dbReference type="Pfam" id="PF01547">
    <property type="entry name" value="SBP_bac_1"/>
    <property type="match status" value="1"/>
</dbReference>
<comment type="similarity">
    <text evidence="1">Belongs to the bacterial solute-binding protein 1 family.</text>
</comment>